<gene>
    <name evidence="1" type="ORF">NCTC12862_01045</name>
</gene>
<dbReference type="AlphaFoldDB" id="A0A380ZEC4"/>
<dbReference type="Pfam" id="PF10109">
    <property type="entry name" value="Phage_TAC_7"/>
    <property type="match status" value="1"/>
</dbReference>
<evidence type="ECO:0000313" key="2">
    <source>
        <dbReference type="Proteomes" id="UP000254950"/>
    </source>
</evidence>
<protein>
    <submittedName>
        <fullName evidence="1">Uncharacterized protein</fullName>
    </submittedName>
</protein>
<dbReference type="Proteomes" id="UP000254950">
    <property type="component" value="Unassembled WGS sequence"/>
</dbReference>
<evidence type="ECO:0000313" key="1">
    <source>
        <dbReference type="EMBL" id="SUV45317.1"/>
    </source>
</evidence>
<dbReference type="EMBL" id="UFTF01000001">
    <property type="protein sequence ID" value="SUV45317.1"/>
    <property type="molecule type" value="Genomic_DNA"/>
</dbReference>
<name>A0A380ZEC4_BARDO</name>
<dbReference type="RefSeq" id="WP_004856055.1">
    <property type="nucleotide sequence ID" value="NZ_CACVBH010000012.1"/>
</dbReference>
<organism evidence="1 2">
    <name type="scientific">Bartonella doshiae</name>
    <dbReference type="NCBI Taxonomy" id="33044"/>
    <lineage>
        <taxon>Bacteria</taxon>
        <taxon>Pseudomonadati</taxon>
        <taxon>Pseudomonadota</taxon>
        <taxon>Alphaproteobacteria</taxon>
        <taxon>Hyphomicrobiales</taxon>
        <taxon>Bartonellaceae</taxon>
        <taxon>Bartonella</taxon>
    </lineage>
</organism>
<dbReference type="InterPro" id="IPR019289">
    <property type="entry name" value="Phage_tail_E/E"/>
</dbReference>
<proteinExistence type="predicted"/>
<accession>A0A380ZEC4</accession>
<reference evidence="1 2" key="1">
    <citation type="submission" date="2018-06" db="EMBL/GenBank/DDBJ databases">
        <authorList>
            <consortium name="Pathogen Informatics"/>
            <person name="Doyle S."/>
        </authorList>
    </citation>
    <scope>NUCLEOTIDE SEQUENCE [LARGE SCALE GENOMIC DNA]</scope>
    <source>
        <strain evidence="1 2">NCTC12862</strain>
    </source>
</reference>
<sequence length="56" mass="6371">MNIIELAMYQLLVPIKVEGKTYTEITLRRPNFKDLKAIQSKEGDEQSIEMIACLSG</sequence>